<reference evidence="2" key="2">
    <citation type="submission" date="2021-04" db="EMBL/GenBank/DDBJ databases">
        <authorList>
            <person name="Gilroy R."/>
        </authorList>
    </citation>
    <scope>NUCLEOTIDE SEQUENCE</scope>
    <source>
        <strain evidence="2">1719</strain>
    </source>
</reference>
<dbReference type="SUPFAM" id="SSF55298">
    <property type="entry name" value="YjgF-like"/>
    <property type="match status" value="1"/>
</dbReference>
<dbReference type="Gene3D" id="3.30.1330.40">
    <property type="entry name" value="RutC-like"/>
    <property type="match status" value="1"/>
</dbReference>
<dbReference type="CDD" id="cd00448">
    <property type="entry name" value="YjgF_YER057c_UK114_family"/>
    <property type="match status" value="1"/>
</dbReference>
<comment type="caution">
    <text evidence="2">The sequence shown here is derived from an EMBL/GenBank/DDBJ whole genome shotgun (WGS) entry which is preliminary data.</text>
</comment>
<dbReference type="GO" id="GO:0019239">
    <property type="term" value="F:deaminase activity"/>
    <property type="evidence" value="ECO:0007669"/>
    <property type="project" value="TreeGrafter"/>
</dbReference>
<organism evidence="2 3">
    <name type="scientific">Candidatus Sphingobacterium stercoripullorum</name>
    <dbReference type="NCBI Taxonomy" id="2838759"/>
    <lineage>
        <taxon>Bacteria</taxon>
        <taxon>Pseudomonadati</taxon>
        <taxon>Bacteroidota</taxon>
        <taxon>Sphingobacteriia</taxon>
        <taxon>Sphingobacteriales</taxon>
        <taxon>Sphingobacteriaceae</taxon>
        <taxon>Sphingobacterium</taxon>
    </lineage>
</organism>
<name>A0A9D1WB46_9SPHI</name>
<dbReference type="Proteomes" id="UP000824156">
    <property type="component" value="Unassembled WGS sequence"/>
</dbReference>
<comment type="similarity">
    <text evidence="1">Belongs to the RutC family.</text>
</comment>
<dbReference type="Pfam" id="PF01042">
    <property type="entry name" value="Ribonuc_L-PSP"/>
    <property type="match status" value="1"/>
</dbReference>
<reference evidence="2" key="1">
    <citation type="journal article" date="2021" name="PeerJ">
        <title>Extensive microbial diversity within the chicken gut microbiome revealed by metagenomics and culture.</title>
        <authorList>
            <person name="Gilroy R."/>
            <person name="Ravi A."/>
            <person name="Getino M."/>
            <person name="Pursley I."/>
            <person name="Horton D.L."/>
            <person name="Alikhan N.F."/>
            <person name="Baker D."/>
            <person name="Gharbi K."/>
            <person name="Hall N."/>
            <person name="Watson M."/>
            <person name="Adriaenssens E.M."/>
            <person name="Foster-Nyarko E."/>
            <person name="Jarju S."/>
            <person name="Secka A."/>
            <person name="Antonio M."/>
            <person name="Oren A."/>
            <person name="Chaudhuri R.R."/>
            <person name="La Ragione R."/>
            <person name="Hildebrand F."/>
            <person name="Pallen M.J."/>
        </authorList>
    </citation>
    <scope>NUCLEOTIDE SEQUENCE</scope>
    <source>
        <strain evidence="2">1719</strain>
    </source>
</reference>
<dbReference type="InterPro" id="IPR006056">
    <property type="entry name" value="RidA"/>
</dbReference>
<accession>A0A9D1WB46</accession>
<dbReference type="FunFam" id="3.30.1330.40:FF:000001">
    <property type="entry name" value="L-PSP family endoribonuclease"/>
    <property type="match status" value="1"/>
</dbReference>
<protein>
    <submittedName>
        <fullName evidence="2">RidA family protein</fullName>
    </submittedName>
</protein>
<proteinExistence type="inferred from homology"/>
<dbReference type="GO" id="GO:0005829">
    <property type="term" value="C:cytosol"/>
    <property type="evidence" value="ECO:0007669"/>
    <property type="project" value="TreeGrafter"/>
</dbReference>
<dbReference type="NCBIfam" id="TIGR00004">
    <property type="entry name" value="Rid family detoxifying hydrolase"/>
    <property type="match status" value="1"/>
</dbReference>
<dbReference type="PANTHER" id="PTHR11803:SF39">
    <property type="entry name" value="2-IMINOBUTANOATE_2-IMINOPROPANOATE DEAMINASE"/>
    <property type="match status" value="1"/>
</dbReference>
<sequence length="131" mass="14843">MSSEKIIINTSKAPEAIGPYNQAILAGGFLYISGQIPLDPQTMKLVSEDVKDQTHQVFKNLKSILEKADYSWEDVVKASVFIKNMDDFGSINEVYSEYFTKNQPARECVEVARLPKDVQVEISLIAWKDRK</sequence>
<dbReference type="InterPro" id="IPR035959">
    <property type="entry name" value="RutC-like_sf"/>
</dbReference>
<gene>
    <name evidence="2" type="ORF">H9853_12340</name>
</gene>
<dbReference type="EMBL" id="DXEZ01000346">
    <property type="protein sequence ID" value="HIX55803.1"/>
    <property type="molecule type" value="Genomic_DNA"/>
</dbReference>
<evidence type="ECO:0000313" key="2">
    <source>
        <dbReference type="EMBL" id="HIX55803.1"/>
    </source>
</evidence>
<dbReference type="AlphaFoldDB" id="A0A9D1WB46"/>
<evidence type="ECO:0000256" key="1">
    <source>
        <dbReference type="ARBA" id="ARBA00010552"/>
    </source>
</evidence>
<dbReference type="PANTHER" id="PTHR11803">
    <property type="entry name" value="2-IMINOBUTANOATE/2-IMINOPROPANOATE DEAMINASE RIDA"/>
    <property type="match status" value="1"/>
</dbReference>
<dbReference type="InterPro" id="IPR006175">
    <property type="entry name" value="YjgF/YER057c/UK114"/>
</dbReference>
<evidence type="ECO:0000313" key="3">
    <source>
        <dbReference type="Proteomes" id="UP000824156"/>
    </source>
</evidence>